<proteinExistence type="predicted"/>
<evidence type="ECO:0000313" key="3">
    <source>
        <dbReference type="Proteomes" id="UP000006167"/>
    </source>
</evidence>
<dbReference type="KEGG" id="esl:O3K_10385"/>
<dbReference type="CDD" id="cd00085">
    <property type="entry name" value="HNHc"/>
    <property type="match status" value="1"/>
</dbReference>
<dbReference type="PATRIC" id="fig|1133852.3.peg.2165"/>
<dbReference type="Proteomes" id="UP000006167">
    <property type="component" value="Chromosome"/>
</dbReference>
<evidence type="ECO:0000313" key="2">
    <source>
        <dbReference type="EMBL" id="AFS73971.1"/>
    </source>
</evidence>
<sequence length="331" mass="37347">MTVRALLTPEIAPRMGIVLFRPGSELMPLFMQGRVLLEPEPERYSSFASGAVPAASQPLADDPAVRAVFRNEAVIRRAGGVECLESWLLREKGCQWPHSDWHSENMTTMRHAPGAIRLCWHCDNQLRDQFTERLESMATDNSARWVLSVVRRDLGFDDSHVVTMPELCWWLIRNDLADALPESAARKALRLPKPVVPSVTRESDLVPSVPATSIIQDKAKKVLALKVDPESPESFMLRPKRRRWVNEKYTRWVKTQPCACCGKPADDPHHLIGHGQGGMATKAHDLFVLPLCRKHHDELHADTVAFEEKYGSQLELIFRFIDRALAIGVLA</sequence>
<name>A0A0E0Y1D1_ECO1C</name>
<dbReference type="Gene3D" id="3.30.40.190">
    <property type="match status" value="1"/>
</dbReference>
<dbReference type="HOGENOM" id="CLU_068644_0_0_6"/>
<dbReference type="EMBL" id="CP003289">
    <property type="protein sequence ID" value="AFS73971.1"/>
    <property type="molecule type" value="Genomic_DNA"/>
</dbReference>
<evidence type="ECO:0000259" key="1">
    <source>
        <dbReference type="SMART" id="SM00507"/>
    </source>
</evidence>
<organism evidence="2 3">
    <name type="scientific">Escherichia coli O104:H4 (strain 2011C-3493)</name>
    <dbReference type="NCBI Taxonomy" id="1133852"/>
    <lineage>
        <taxon>Bacteria</taxon>
        <taxon>Pseudomonadati</taxon>
        <taxon>Pseudomonadota</taxon>
        <taxon>Gammaproteobacteria</taxon>
        <taxon>Enterobacterales</taxon>
        <taxon>Enterobacteriaceae</taxon>
        <taxon>Escherichia</taxon>
    </lineage>
</organism>
<dbReference type="AlphaFoldDB" id="A0A0E0Y1D1"/>
<dbReference type="SMART" id="SM00507">
    <property type="entry name" value="HNHc"/>
    <property type="match status" value="1"/>
</dbReference>
<dbReference type="InterPro" id="IPR010373">
    <property type="entry name" value="DUF968"/>
</dbReference>
<dbReference type="InterPro" id="IPR003615">
    <property type="entry name" value="HNH_nuc"/>
</dbReference>
<protein>
    <recommendedName>
        <fullName evidence="1">HNH nuclease domain-containing protein</fullName>
    </recommendedName>
</protein>
<reference evidence="2 3" key="1">
    <citation type="journal article" date="2012" name="PLoS ONE">
        <title>Genomic comparison of Escherichia coli O104:H4 isolates from 2009 and 2011 reveals plasmid, and prophage heterogeneity, including Shiga toxin encoding phage stx2.</title>
        <authorList>
            <consortium name="Threat Characterization Consortium"/>
            <person name="Ahmed S.A."/>
            <person name="Awosika J."/>
            <person name="Baldwin C."/>
            <person name="Bishop-Lilly K.A."/>
            <person name="Biswas B."/>
            <person name="Broomall S."/>
            <person name="Chain P.S."/>
            <person name="Chertkov O."/>
            <person name="Chokoshvili O."/>
            <person name="Coyne S."/>
            <person name="Davenport K."/>
            <person name="Detter J.C."/>
            <person name="Dorman W."/>
            <person name="Erkkila T.H."/>
            <person name="Folster J.P."/>
            <person name="Frey K.G."/>
            <person name="George M."/>
            <person name="Gleasner C."/>
            <person name="Henry M."/>
            <person name="Hill K.K."/>
            <person name="Hubbard K."/>
            <person name="Insalaco J."/>
            <person name="Johnson S."/>
            <person name="Kitzmiller A."/>
            <person name="Krepps M."/>
            <person name="Lo C.C."/>
            <person name="Luu T."/>
            <person name="McNew L.A."/>
            <person name="Minogue T."/>
            <person name="Munk C.A."/>
            <person name="Osborne B."/>
            <person name="Patel M."/>
            <person name="Reitenga K.G."/>
            <person name="Rosenzweig C.N."/>
            <person name="Shea A."/>
            <person name="Shen X."/>
            <person name="Strockbine N."/>
            <person name="Tarr C."/>
            <person name="Teshima H."/>
            <person name="van Gieson E."/>
            <person name="Verratti K."/>
            <person name="Wolcott M."/>
            <person name="Xie G."/>
            <person name="Sozhamannan S."/>
            <person name="Gibbons H.S."/>
        </authorList>
    </citation>
    <scope>NUCLEOTIDE SEQUENCE [LARGE SCALE GENOMIC DNA]</scope>
    <source>
        <strain evidence="2 3">2011C-3493</strain>
    </source>
</reference>
<feature type="domain" description="HNH nuclease" evidence="1">
    <location>
        <begin position="248"/>
        <end position="297"/>
    </location>
</feature>
<dbReference type="Pfam" id="PF06147">
    <property type="entry name" value="DUF968"/>
    <property type="match status" value="1"/>
</dbReference>
<gene>
    <name evidence="2" type="ordered locus">O3K_10385</name>
</gene>
<accession>A0A0E0Y1D1</accession>